<dbReference type="Gene3D" id="3.30.70.2060">
    <property type="match status" value="1"/>
</dbReference>
<name>A0A2D2DND3_9BURK</name>
<dbReference type="EMBL" id="CP024608">
    <property type="protein sequence ID" value="ATQ76470.1"/>
    <property type="molecule type" value="Genomic_DNA"/>
</dbReference>
<gene>
    <name evidence="2" type="ORF">CR152_19545</name>
</gene>
<evidence type="ECO:0000313" key="2">
    <source>
        <dbReference type="EMBL" id="ATQ76470.1"/>
    </source>
</evidence>
<proteinExistence type="predicted"/>
<keyword evidence="3" id="KW-1185">Reference proteome</keyword>
<sequence length="169" mass="17819">MSFKINRLLAALAAAGLLAACSEHALTVAAHEPGSDTACALDGMVLLDFPGPKAQIQYAEGKADYYCDLMELFTVMLAPEHKRRIAGVFVQDMGKTAWDKPSGHWIAAKDALYVVGSKKQGSMGPTFGSFSDAAQAAAFAKAEGGKVLPYSQITVAMLDTGHAAGDMRH</sequence>
<feature type="chain" id="PRO_5013756686" evidence="1">
    <location>
        <begin position="26"/>
        <end position="169"/>
    </location>
</feature>
<evidence type="ECO:0000313" key="3">
    <source>
        <dbReference type="Proteomes" id="UP000229897"/>
    </source>
</evidence>
<dbReference type="PANTHER" id="PTHR41247">
    <property type="entry name" value="HTH-TYPE TRANSCRIPTIONAL REPRESSOR YCNK"/>
    <property type="match status" value="1"/>
</dbReference>
<reference evidence="2" key="1">
    <citation type="submission" date="2017-10" db="EMBL/GenBank/DDBJ databases">
        <title>Massilia psychrophilum sp. nov., a novel purple-pigmented bacterium isolated from Tianshan glacier, Xinjiang Municipality, China.</title>
        <authorList>
            <person name="Wang H."/>
        </authorList>
    </citation>
    <scope>NUCLEOTIDE SEQUENCE [LARGE SCALE GENOMIC DNA]</scope>
    <source>
        <strain evidence="2">B2</strain>
    </source>
</reference>
<dbReference type="PANTHER" id="PTHR41247:SF1">
    <property type="entry name" value="HTH-TYPE TRANSCRIPTIONAL REPRESSOR YCNK"/>
    <property type="match status" value="1"/>
</dbReference>
<dbReference type="OrthoDB" id="982633at2"/>
<accession>A0A2D2DND3</accession>
<dbReference type="RefSeq" id="WP_099877415.1">
    <property type="nucleotide sequence ID" value="NZ_CP024608.1"/>
</dbReference>
<dbReference type="PROSITE" id="PS51257">
    <property type="entry name" value="PROKAR_LIPOPROTEIN"/>
    <property type="match status" value="1"/>
</dbReference>
<evidence type="ECO:0000256" key="1">
    <source>
        <dbReference type="SAM" id="SignalP"/>
    </source>
</evidence>
<dbReference type="Pfam" id="PF05573">
    <property type="entry name" value="NosL"/>
    <property type="match status" value="1"/>
</dbReference>
<protein>
    <submittedName>
        <fullName evidence="2">Nitrous oxide reductase accessory protein NosL</fullName>
    </submittedName>
</protein>
<dbReference type="Gene3D" id="3.30.70.2050">
    <property type="match status" value="1"/>
</dbReference>
<organism evidence="2 3">
    <name type="scientific">Massilia violaceinigra</name>
    <dbReference type="NCBI Taxonomy" id="2045208"/>
    <lineage>
        <taxon>Bacteria</taxon>
        <taxon>Pseudomonadati</taxon>
        <taxon>Pseudomonadota</taxon>
        <taxon>Betaproteobacteria</taxon>
        <taxon>Burkholderiales</taxon>
        <taxon>Oxalobacteraceae</taxon>
        <taxon>Telluria group</taxon>
        <taxon>Massilia</taxon>
    </lineage>
</organism>
<dbReference type="Proteomes" id="UP000229897">
    <property type="component" value="Chromosome"/>
</dbReference>
<keyword evidence="1" id="KW-0732">Signal</keyword>
<feature type="signal peptide" evidence="1">
    <location>
        <begin position="1"/>
        <end position="25"/>
    </location>
</feature>
<dbReference type="KEGG" id="mass:CR152_19545"/>
<dbReference type="AlphaFoldDB" id="A0A2D2DND3"/>
<dbReference type="SUPFAM" id="SSF160387">
    <property type="entry name" value="NosL/MerB-like"/>
    <property type="match status" value="1"/>
</dbReference>
<dbReference type="InterPro" id="IPR008719">
    <property type="entry name" value="N2O_reductase_NosL"/>
</dbReference>